<organism evidence="1 2">
    <name type="scientific">Arthrobacter russicus</name>
    <dbReference type="NCBI Taxonomy" id="172040"/>
    <lineage>
        <taxon>Bacteria</taxon>
        <taxon>Bacillati</taxon>
        <taxon>Actinomycetota</taxon>
        <taxon>Actinomycetes</taxon>
        <taxon>Micrococcales</taxon>
        <taxon>Micrococcaceae</taxon>
        <taxon>Arthrobacter</taxon>
    </lineage>
</organism>
<dbReference type="InterPro" id="IPR011473">
    <property type="entry name" value="DUF1579"/>
</dbReference>
<comment type="caution">
    <text evidence="1">The sequence shown here is derived from an EMBL/GenBank/DDBJ whole genome shotgun (WGS) entry which is preliminary data.</text>
</comment>
<dbReference type="Proteomes" id="UP001185069">
    <property type="component" value="Unassembled WGS sequence"/>
</dbReference>
<protein>
    <recommendedName>
        <fullName evidence="3">DUF1579 domain-containing protein</fullName>
    </recommendedName>
</protein>
<evidence type="ECO:0008006" key="3">
    <source>
        <dbReference type="Google" id="ProtNLM"/>
    </source>
</evidence>
<reference evidence="1 2" key="1">
    <citation type="submission" date="2023-07" db="EMBL/GenBank/DDBJ databases">
        <title>Sequencing the genomes of 1000 actinobacteria strains.</title>
        <authorList>
            <person name="Klenk H.-P."/>
        </authorList>
    </citation>
    <scope>NUCLEOTIDE SEQUENCE [LARGE SCALE GENOMIC DNA]</scope>
    <source>
        <strain evidence="1 2">DSM 14555</strain>
    </source>
</reference>
<accession>A0ABU1JEV8</accession>
<name>A0ABU1JEV8_9MICC</name>
<gene>
    <name evidence="1" type="ORF">JOE69_002165</name>
</gene>
<evidence type="ECO:0000313" key="1">
    <source>
        <dbReference type="EMBL" id="MDR6269927.1"/>
    </source>
</evidence>
<dbReference type="RefSeq" id="WP_309798641.1">
    <property type="nucleotide sequence ID" value="NZ_BAAAHY010000005.1"/>
</dbReference>
<dbReference type="EMBL" id="JAVDQF010000001">
    <property type="protein sequence ID" value="MDR6269927.1"/>
    <property type="molecule type" value="Genomic_DNA"/>
</dbReference>
<sequence length="150" mass="16553">MTIIDYLTPALGSWQGSNGMRLRPTDDYERSEASAEVQIAARNFIAIDYTWSTEGQAQDGLLLISDAPEPAAAKAVWADSWHSSESWMEFRGGLADGQLVLEASYPAPPGPDWGWQIRIDPGTGDGPRITMHNLMPEHPAYQVVELVLKR</sequence>
<proteinExistence type="predicted"/>
<keyword evidence="2" id="KW-1185">Reference proteome</keyword>
<dbReference type="Pfam" id="PF07617">
    <property type="entry name" value="DUF1579"/>
    <property type="match status" value="1"/>
</dbReference>
<evidence type="ECO:0000313" key="2">
    <source>
        <dbReference type="Proteomes" id="UP001185069"/>
    </source>
</evidence>